<evidence type="ECO:0000256" key="3">
    <source>
        <dbReference type="ARBA" id="ARBA00022989"/>
    </source>
</evidence>
<evidence type="ECO:0000313" key="5">
    <source>
        <dbReference type="EMBL" id="BCL61281.1"/>
    </source>
</evidence>
<dbReference type="GO" id="GO:0016020">
    <property type="term" value="C:membrane"/>
    <property type="evidence" value="ECO:0007669"/>
    <property type="project" value="UniProtKB-SubCell"/>
</dbReference>
<dbReference type="RefSeq" id="WP_228857307.1">
    <property type="nucleotide sequence ID" value="NZ_AP024086.1"/>
</dbReference>
<evidence type="ECO:0000256" key="2">
    <source>
        <dbReference type="ARBA" id="ARBA00022692"/>
    </source>
</evidence>
<dbReference type="PANTHER" id="PTHR36985:SF1">
    <property type="entry name" value="TRANSLOCATION AND ASSEMBLY MODULE SUBUNIT TAMB"/>
    <property type="match status" value="1"/>
</dbReference>
<dbReference type="AlphaFoldDB" id="A0A8D5JRP9"/>
<name>A0A8D5JRP9_9BACT</name>
<evidence type="ECO:0000256" key="4">
    <source>
        <dbReference type="ARBA" id="ARBA00023136"/>
    </source>
</evidence>
<reference evidence="5" key="1">
    <citation type="submission" date="2020-09" db="EMBL/GenBank/DDBJ databases">
        <title>Desulfogranum mesoprofundum gen. nov., sp. nov., a novel mesophilic, sulfate-reducing chemolithoautotroph isolated from a deep-sea hydrothermal vent chimney in the Suiyo Seamount.</title>
        <authorList>
            <person name="Hashimoto Y."/>
            <person name="Nakagawa S."/>
        </authorList>
    </citation>
    <scope>NUCLEOTIDE SEQUENCE</scope>
    <source>
        <strain evidence="5">KT2</strain>
    </source>
</reference>
<keyword evidence="4" id="KW-0472">Membrane</keyword>
<gene>
    <name evidence="5" type="ORF">DGMP_19740</name>
</gene>
<dbReference type="EMBL" id="AP024086">
    <property type="protein sequence ID" value="BCL61281.1"/>
    <property type="molecule type" value="Genomic_DNA"/>
</dbReference>
<dbReference type="PANTHER" id="PTHR36985">
    <property type="entry name" value="TRANSLOCATION AND ASSEMBLY MODULE SUBUNIT TAMB"/>
    <property type="match status" value="1"/>
</dbReference>
<organism evidence="5 6">
    <name type="scientific">Desulfomarina profundi</name>
    <dbReference type="NCBI Taxonomy" id="2772557"/>
    <lineage>
        <taxon>Bacteria</taxon>
        <taxon>Pseudomonadati</taxon>
        <taxon>Thermodesulfobacteriota</taxon>
        <taxon>Desulfobulbia</taxon>
        <taxon>Desulfobulbales</taxon>
        <taxon>Desulfobulbaceae</taxon>
        <taxon>Desulfomarina</taxon>
    </lineage>
</organism>
<evidence type="ECO:0000256" key="1">
    <source>
        <dbReference type="ARBA" id="ARBA00004167"/>
    </source>
</evidence>
<evidence type="ECO:0000313" key="6">
    <source>
        <dbReference type="Proteomes" id="UP000826725"/>
    </source>
</evidence>
<keyword evidence="3" id="KW-1133">Transmembrane helix</keyword>
<dbReference type="Proteomes" id="UP000826725">
    <property type="component" value="Chromosome"/>
</dbReference>
<comment type="subcellular location">
    <subcellularLocation>
        <location evidence="1">Membrane</location>
        <topology evidence="1">Single-pass membrane protein</topology>
    </subcellularLocation>
</comment>
<proteinExistence type="predicted"/>
<sequence length="381" mass="41160">MFKTDGVVVRQGGTLLEVKGAAGDDLGLSFSVTVPEAGQILPSLEGAFSLQGILAGTFMEPELQAELHGENISFDENTINELDVLFEGQPFSGGKMNASAHFEGVMIPDIDLSRGDVTISGSLENHDIQLHLTGEDSDFYLEAGGGLVEENWQGMLHNGRFSDTVFTWKQVEKASLLAGKGEMTLQDFCFSDGEGRMCLDGRLRKKEGALTWWLKAILEDGSLRWLNRRHFLSLPVTGTLSGNLEAEGNEKEIKSGRILLNSSGIDFGRIDEKAEHLKLDPTRLTGRLQDGMLSVDLLTSMTNDSSLHLSGFLENISGFRSIPGEIPLTGRMEVDSFDLGFIGAMSGFNVEPVGKLAGSVNFSGTLAQPIIEGKMVLGTGE</sequence>
<accession>A0A8D5JRP9</accession>
<keyword evidence="2" id="KW-0812">Transmembrane</keyword>
<dbReference type="KEGG" id="dbk:DGMP_19740"/>
<protein>
    <submittedName>
        <fullName evidence="5">Uncharacterized protein</fullName>
    </submittedName>
</protein>
<keyword evidence="6" id="KW-1185">Reference proteome</keyword>